<dbReference type="Proteomes" id="UP000246569">
    <property type="component" value="Unassembled WGS sequence"/>
</dbReference>
<evidence type="ECO:0000313" key="4">
    <source>
        <dbReference type="EMBL" id="PWV65889.1"/>
    </source>
</evidence>
<keyword evidence="3" id="KW-0472">Membrane</keyword>
<name>A0A317N570_9GAMM</name>
<evidence type="ECO:0000313" key="5">
    <source>
        <dbReference type="Proteomes" id="UP000246569"/>
    </source>
</evidence>
<dbReference type="PANTHER" id="PTHR32347">
    <property type="entry name" value="EFFLUX SYSTEM COMPONENT YKNX-RELATED"/>
    <property type="match status" value="1"/>
</dbReference>
<keyword evidence="5" id="KW-1185">Reference proteome</keyword>
<keyword evidence="3" id="KW-0812">Transmembrane</keyword>
<comment type="caution">
    <text evidence="4">The sequence shown here is derived from an EMBL/GenBank/DDBJ whole genome shotgun (WGS) entry which is preliminary data.</text>
</comment>
<evidence type="ECO:0000256" key="2">
    <source>
        <dbReference type="ARBA" id="ARBA00023054"/>
    </source>
</evidence>
<evidence type="ECO:0000256" key="1">
    <source>
        <dbReference type="ARBA" id="ARBA00004196"/>
    </source>
</evidence>
<dbReference type="Gene3D" id="2.40.50.100">
    <property type="match status" value="1"/>
</dbReference>
<evidence type="ECO:0000256" key="3">
    <source>
        <dbReference type="SAM" id="Phobius"/>
    </source>
</evidence>
<keyword evidence="2" id="KW-0175">Coiled coil</keyword>
<organism evidence="4 5">
    <name type="scientific">Plasticicumulans acidivorans</name>
    <dbReference type="NCBI Taxonomy" id="886464"/>
    <lineage>
        <taxon>Bacteria</taxon>
        <taxon>Pseudomonadati</taxon>
        <taxon>Pseudomonadota</taxon>
        <taxon>Gammaproteobacteria</taxon>
        <taxon>Candidatus Competibacteraceae</taxon>
        <taxon>Plasticicumulans</taxon>
    </lineage>
</organism>
<reference evidence="4 5" key="1">
    <citation type="submission" date="2018-05" db="EMBL/GenBank/DDBJ databases">
        <title>Genomic Encyclopedia of Type Strains, Phase IV (KMG-IV): sequencing the most valuable type-strain genomes for metagenomic binning, comparative biology and taxonomic classification.</title>
        <authorList>
            <person name="Goeker M."/>
        </authorList>
    </citation>
    <scope>NUCLEOTIDE SEQUENCE [LARGE SCALE GENOMIC DNA]</scope>
    <source>
        <strain evidence="4 5">DSM 23606</strain>
    </source>
</reference>
<keyword evidence="3" id="KW-1133">Transmembrane helix</keyword>
<dbReference type="EMBL" id="QGTJ01000001">
    <property type="protein sequence ID" value="PWV65889.1"/>
    <property type="molecule type" value="Genomic_DNA"/>
</dbReference>
<feature type="transmembrane region" description="Helical" evidence="3">
    <location>
        <begin position="186"/>
        <end position="203"/>
    </location>
</feature>
<dbReference type="AlphaFoldDB" id="A0A317N570"/>
<dbReference type="InterPro" id="IPR050465">
    <property type="entry name" value="UPF0194_transport"/>
</dbReference>
<dbReference type="RefSeq" id="WP_110016873.1">
    <property type="nucleotide sequence ID" value="NZ_QGTJ01000001.1"/>
</dbReference>
<dbReference type="PANTHER" id="PTHR32347:SF23">
    <property type="entry name" value="BLL5650 PROTEIN"/>
    <property type="match status" value="1"/>
</dbReference>
<sequence>MPQSARPAAEAAAAGTPPAALLRLAALVRLEQRARQTPAAELAFMIVNETHALLPYHQALLFDRERHIVAASGVARPDPQSPYLLWLTQVLRALPASPDATQPLDASQLPGTLAADWSRWLPAHVLWLPLRRAPDEDYGGLLLSRAEPWGEADRQLLALLAESYAAALALAARAPRRQRRLPRRRLLYWLGGLLALGLIGAWPTRQSVLAPAEVVPRTPALVRAPVEGVVASFQIEPNQTVSADQPLLRFDDTQVRSKLDVASRARDVAQAEYLTAAQQAFTDAKAKARLAELQSRVEQQAAERDYYAGLLERLQVRAPQAGVAIFDDANDWLGRPLSIGQKIMVIARPDDVELDVHLPANDPLALGSGAEALFFPNIAPERPLAARVRLVGYSASTGPDGIAAYRIKASFDAGATLRPGLRGTARLYGEPTPLALWLLRRPLANLARWLSL</sequence>
<dbReference type="OrthoDB" id="9763546at2"/>
<gene>
    <name evidence="4" type="ORF">C7443_101375</name>
</gene>
<accession>A0A317N570</accession>
<dbReference type="SUPFAM" id="SSF111369">
    <property type="entry name" value="HlyD-like secretion proteins"/>
    <property type="match status" value="1"/>
</dbReference>
<proteinExistence type="predicted"/>
<protein>
    <submittedName>
        <fullName evidence="4">HlyD family secretion protein</fullName>
    </submittedName>
</protein>
<dbReference type="GO" id="GO:0030313">
    <property type="term" value="C:cell envelope"/>
    <property type="evidence" value="ECO:0007669"/>
    <property type="project" value="UniProtKB-SubCell"/>
</dbReference>
<comment type="subcellular location">
    <subcellularLocation>
        <location evidence="1">Cell envelope</location>
    </subcellularLocation>
</comment>